<evidence type="ECO:0000256" key="3">
    <source>
        <dbReference type="ARBA" id="ARBA00005072"/>
    </source>
</evidence>
<accession>A0A1G8BA09</accession>
<dbReference type="CDD" id="cd00449">
    <property type="entry name" value="PLPDE_IV"/>
    <property type="match status" value="1"/>
</dbReference>
<evidence type="ECO:0000256" key="2">
    <source>
        <dbReference type="ARBA" id="ARBA00004931"/>
    </source>
</evidence>
<sequence length="284" mass="31978">MVNFNGSLRSQSDSKLTVDNRGYKYGDALFETLKVVNGKIFFWEDHYFRLMSSMRILRMDIPMNFTMEFLESEILKTLEANSLLQSSARVRLNVDRGEGGKYLPSDTAQVHFNISAEPHHDPFYTIDATAHCVVDLYKDYFVAPGLLSGLKSNNKAIQVIGSIYAKENDLDNCLVLNTNKSVIEALNGNLFLVKGDKIKTPPLEEGCLKGVMRKQILELLAKDVNVIVEEASISPFELQKADELFITNVIKGIVPITKYRKKVYGSDFAQSLVNKLNAKLRLLS</sequence>
<evidence type="ECO:0000256" key="4">
    <source>
        <dbReference type="ARBA" id="ARBA00009320"/>
    </source>
</evidence>
<dbReference type="GO" id="GO:0046394">
    <property type="term" value="P:carboxylic acid biosynthetic process"/>
    <property type="evidence" value="ECO:0007669"/>
    <property type="project" value="UniProtKB-ARBA"/>
</dbReference>
<evidence type="ECO:0000256" key="1">
    <source>
        <dbReference type="ARBA" id="ARBA00004824"/>
    </source>
</evidence>
<dbReference type="PANTHER" id="PTHR42743">
    <property type="entry name" value="AMINO-ACID AMINOTRANSFERASE"/>
    <property type="match status" value="1"/>
</dbReference>
<evidence type="ECO:0000256" key="5">
    <source>
        <dbReference type="ARBA" id="ARBA00013053"/>
    </source>
</evidence>
<dbReference type="SUPFAM" id="SSF56752">
    <property type="entry name" value="D-aminoacid aminotransferase-like PLP-dependent enzymes"/>
    <property type="match status" value="1"/>
</dbReference>
<evidence type="ECO:0000313" key="9">
    <source>
        <dbReference type="EMBL" id="SDH30025.1"/>
    </source>
</evidence>
<comment type="catalytic activity">
    <reaction evidence="7">
        <text>L-isoleucine + 2-oxoglutarate = (S)-3-methyl-2-oxopentanoate + L-glutamate</text>
        <dbReference type="Rhea" id="RHEA:24801"/>
        <dbReference type="ChEBI" id="CHEBI:16810"/>
        <dbReference type="ChEBI" id="CHEBI:29985"/>
        <dbReference type="ChEBI" id="CHEBI:35146"/>
        <dbReference type="ChEBI" id="CHEBI:58045"/>
        <dbReference type="EC" id="2.6.1.42"/>
    </reaction>
</comment>
<comment type="pathway">
    <text evidence="1">Amino-acid biosynthesis; L-isoleucine biosynthesis; L-isoleucine from 2-oxobutanoate: step 4/4.</text>
</comment>
<name>A0A1G8BA09_9FLAO</name>
<dbReference type="EC" id="2.6.1.42" evidence="5"/>
<dbReference type="Gene3D" id="3.30.470.10">
    <property type="match status" value="1"/>
</dbReference>
<dbReference type="InterPro" id="IPR043132">
    <property type="entry name" value="BCAT-like_C"/>
</dbReference>
<dbReference type="Gene3D" id="3.20.10.10">
    <property type="entry name" value="D-amino Acid Aminotransferase, subunit A, domain 2"/>
    <property type="match status" value="1"/>
</dbReference>
<evidence type="ECO:0000256" key="8">
    <source>
        <dbReference type="ARBA" id="ARBA00049229"/>
    </source>
</evidence>
<dbReference type="InterPro" id="IPR050571">
    <property type="entry name" value="Class-IV_PLP-Dep_Aminotrnsfr"/>
</dbReference>
<evidence type="ECO:0000256" key="7">
    <source>
        <dbReference type="ARBA" id="ARBA00048798"/>
    </source>
</evidence>
<dbReference type="Proteomes" id="UP000199492">
    <property type="component" value="Unassembled WGS sequence"/>
</dbReference>
<reference evidence="10" key="1">
    <citation type="submission" date="2016-10" db="EMBL/GenBank/DDBJ databases">
        <authorList>
            <person name="Varghese N."/>
            <person name="Submissions S."/>
        </authorList>
    </citation>
    <scope>NUCLEOTIDE SEQUENCE [LARGE SCALE GENOMIC DNA]</scope>
    <source>
        <strain evidence="10">DSM 15363</strain>
    </source>
</reference>
<evidence type="ECO:0000256" key="6">
    <source>
        <dbReference type="ARBA" id="ARBA00048212"/>
    </source>
</evidence>
<keyword evidence="9" id="KW-0032">Aminotransferase</keyword>
<dbReference type="InterPro" id="IPR036038">
    <property type="entry name" value="Aminotransferase-like"/>
</dbReference>
<dbReference type="RefSeq" id="WP_092467091.1">
    <property type="nucleotide sequence ID" value="NZ_FNCZ01000002.1"/>
</dbReference>
<organism evidence="9 10">
    <name type="scientific">Winogradskyella thalassocola</name>
    <dbReference type="NCBI Taxonomy" id="262004"/>
    <lineage>
        <taxon>Bacteria</taxon>
        <taxon>Pseudomonadati</taxon>
        <taxon>Bacteroidota</taxon>
        <taxon>Flavobacteriia</taxon>
        <taxon>Flavobacteriales</taxon>
        <taxon>Flavobacteriaceae</taxon>
        <taxon>Winogradskyella</taxon>
    </lineage>
</organism>
<keyword evidence="10" id="KW-1185">Reference proteome</keyword>
<dbReference type="InterPro" id="IPR043131">
    <property type="entry name" value="BCAT-like_N"/>
</dbReference>
<dbReference type="OrthoDB" id="9805628at2"/>
<keyword evidence="9" id="KW-0808">Transferase</keyword>
<evidence type="ECO:0000313" key="10">
    <source>
        <dbReference type="Proteomes" id="UP000199492"/>
    </source>
</evidence>
<gene>
    <name evidence="9" type="ORF">SAMN04489796_102213</name>
</gene>
<protein>
    <recommendedName>
        <fullName evidence="5">branched-chain-amino-acid transaminase</fullName>
        <ecNumber evidence="5">2.6.1.42</ecNumber>
    </recommendedName>
</protein>
<comment type="similarity">
    <text evidence="4">Belongs to the class-IV pyridoxal-phosphate-dependent aminotransferase family.</text>
</comment>
<dbReference type="STRING" id="262004.SAMN04489796_102213"/>
<dbReference type="PANTHER" id="PTHR42743:SF11">
    <property type="entry name" value="AMINODEOXYCHORISMATE LYASE"/>
    <property type="match status" value="1"/>
</dbReference>
<dbReference type="AlphaFoldDB" id="A0A1G8BA09"/>
<comment type="catalytic activity">
    <reaction evidence="8">
        <text>L-leucine + 2-oxoglutarate = 4-methyl-2-oxopentanoate + L-glutamate</text>
        <dbReference type="Rhea" id="RHEA:18321"/>
        <dbReference type="ChEBI" id="CHEBI:16810"/>
        <dbReference type="ChEBI" id="CHEBI:17865"/>
        <dbReference type="ChEBI" id="CHEBI:29985"/>
        <dbReference type="ChEBI" id="CHEBI:57427"/>
        <dbReference type="EC" id="2.6.1.42"/>
    </reaction>
</comment>
<comment type="pathway">
    <text evidence="2">Amino-acid biosynthesis; L-valine biosynthesis; L-valine from pyruvate: step 4/4.</text>
</comment>
<comment type="pathway">
    <text evidence="3">Amino-acid biosynthesis; L-leucine biosynthesis; L-leucine from 3-methyl-2-oxobutanoate: step 4/4.</text>
</comment>
<dbReference type="GO" id="GO:0004084">
    <property type="term" value="F:branched-chain-amino-acid transaminase activity"/>
    <property type="evidence" value="ECO:0007669"/>
    <property type="project" value="UniProtKB-EC"/>
</dbReference>
<proteinExistence type="inferred from homology"/>
<dbReference type="InterPro" id="IPR001544">
    <property type="entry name" value="Aminotrans_IV"/>
</dbReference>
<dbReference type="EMBL" id="FNCZ01000002">
    <property type="protein sequence ID" value="SDH30025.1"/>
    <property type="molecule type" value="Genomic_DNA"/>
</dbReference>
<dbReference type="Pfam" id="PF01063">
    <property type="entry name" value="Aminotran_4"/>
    <property type="match status" value="1"/>
</dbReference>
<comment type="catalytic activity">
    <reaction evidence="6">
        <text>L-valine + 2-oxoglutarate = 3-methyl-2-oxobutanoate + L-glutamate</text>
        <dbReference type="Rhea" id="RHEA:24813"/>
        <dbReference type="ChEBI" id="CHEBI:11851"/>
        <dbReference type="ChEBI" id="CHEBI:16810"/>
        <dbReference type="ChEBI" id="CHEBI:29985"/>
        <dbReference type="ChEBI" id="CHEBI:57762"/>
        <dbReference type="EC" id="2.6.1.42"/>
    </reaction>
</comment>